<dbReference type="CDD" id="cd03255">
    <property type="entry name" value="ABC_MJ0796_LolCDE_FtsE"/>
    <property type="match status" value="1"/>
</dbReference>
<feature type="domain" description="ABC transporter" evidence="5">
    <location>
        <begin position="6"/>
        <end position="227"/>
    </location>
</feature>
<evidence type="ECO:0000313" key="7">
    <source>
        <dbReference type="Proteomes" id="UP000264002"/>
    </source>
</evidence>
<dbReference type="GO" id="GO:0005524">
    <property type="term" value="F:ATP binding"/>
    <property type="evidence" value="ECO:0007669"/>
    <property type="project" value="UniProtKB-KW"/>
</dbReference>
<dbReference type="InterPro" id="IPR017911">
    <property type="entry name" value="MacB-like_ATP-bd"/>
</dbReference>
<evidence type="ECO:0000256" key="1">
    <source>
        <dbReference type="ARBA" id="ARBA00022448"/>
    </source>
</evidence>
<dbReference type="PROSITE" id="PS00211">
    <property type="entry name" value="ABC_TRANSPORTER_1"/>
    <property type="match status" value="1"/>
</dbReference>
<dbReference type="SMART" id="SM00382">
    <property type="entry name" value="AAA"/>
    <property type="match status" value="1"/>
</dbReference>
<dbReference type="Pfam" id="PF00005">
    <property type="entry name" value="ABC_tran"/>
    <property type="match status" value="1"/>
</dbReference>
<dbReference type="GO" id="GO:0016887">
    <property type="term" value="F:ATP hydrolysis activity"/>
    <property type="evidence" value="ECO:0007669"/>
    <property type="project" value="InterPro"/>
</dbReference>
<dbReference type="Gene3D" id="3.40.50.300">
    <property type="entry name" value="P-loop containing nucleotide triphosphate hydrolases"/>
    <property type="match status" value="1"/>
</dbReference>
<gene>
    <name evidence="6" type="ORF">DYP60_08165</name>
</gene>
<keyword evidence="1" id="KW-0813">Transport</keyword>
<dbReference type="InterPro" id="IPR003439">
    <property type="entry name" value="ABC_transporter-like_ATP-bd"/>
</dbReference>
<evidence type="ECO:0000256" key="4">
    <source>
        <dbReference type="ARBA" id="ARBA00038388"/>
    </source>
</evidence>
<dbReference type="PROSITE" id="PS50893">
    <property type="entry name" value="ABC_TRANSPORTER_2"/>
    <property type="match status" value="1"/>
</dbReference>
<reference evidence="7" key="1">
    <citation type="submission" date="2018-08" db="EMBL/GenBank/DDBJ databases">
        <authorList>
            <person name="Grouzdev D.S."/>
            <person name="Krutkina M.S."/>
        </authorList>
    </citation>
    <scope>NUCLEOTIDE SEQUENCE [LARGE SCALE GENOMIC DNA]</scope>
    <source>
        <strain evidence="7">4-11</strain>
    </source>
</reference>
<dbReference type="InterPro" id="IPR003593">
    <property type="entry name" value="AAA+_ATPase"/>
</dbReference>
<sequence>MEQNVIHLEDVRRYYVMGDFMVKALDGVSLSIKKGEFTSIMGPSGSGKSTMMNLIGCLDTPTSGLIDIDGENTAGLNETELAYIRNRKVGFVFQQFNLLGKLTALENVVTPLLYAGMGVRERKQKAADALERVGLADRMYHRPNELSGGQKQRVAIARALVNNPTILLADEPTGALDSKTGSQIMELFEELNAEGRTVVLVTHDRELGMRCHRQIHLRDGKLEEGYAV</sequence>
<dbReference type="SUPFAM" id="SSF52540">
    <property type="entry name" value="P-loop containing nucleoside triphosphate hydrolases"/>
    <property type="match status" value="1"/>
</dbReference>
<dbReference type="RefSeq" id="WP_117330552.1">
    <property type="nucleotide sequence ID" value="NZ_QUWK01000007.1"/>
</dbReference>
<accession>A0A372MHN9</accession>
<dbReference type="OrthoDB" id="9805538at2"/>
<protein>
    <submittedName>
        <fullName evidence="6">ABC transporter ATP-binding protein</fullName>
    </submittedName>
</protein>
<proteinExistence type="inferred from homology"/>
<dbReference type="PANTHER" id="PTHR24220:SF86">
    <property type="entry name" value="ABC TRANSPORTER ABCH.1"/>
    <property type="match status" value="1"/>
</dbReference>
<evidence type="ECO:0000256" key="2">
    <source>
        <dbReference type="ARBA" id="ARBA00022741"/>
    </source>
</evidence>
<dbReference type="PANTHER" id="PTHR24220">
    <property type="entry name" value="IMPORT ATP-BINDING PROTEIN"/>
    <property type="match status" value="1"/>
</dbReference>
<name>A0A372MHN9_9SPIR</name>
<keyword evidence="7" id="KW-1185">Reference proteome</keyword>
<keyword evidence="2" id="KW-0547">Nucleotide-binding</keyword>
<dbReference type="GO" id="GO:0005886">
    <property type="term" value="C:plasma membrane"/>
    <property type="evidence" value="ECO:0007669"/>
    <property type="project" value="TreeGrafter"/>
</dbReference>
<evidence type="ECO:0000313" key="6">
    <source>
        <dbReference type="EMBL" id="RFU94856.1"/>
    </source>
</evidence>
<comment type="similarity">
    <text evidence="4">Belongs to the ABC transporter superfamily. Macrolide exporter (TC 3.A.1.122) family.</text>
</comment>
<dbReference type="InterPro" id="IPR017871">
    <property type="entry name" value="ABC_transporter-like_CS"/>
</dbReference>
<dbReference type="EMBL" id="QUWK01000007">
    <property type="protein sequence ID" value="RFU94856.1"/>
    <property type="molecule type" value="Genomic_DNA"/>
</dbReference>
<dbReference type="FunFam" id="3.40.50.300:FF:000032">
    <property type="entry name" value="Export ABC transporter ATP-binding protein"/>
    <property type="match status" value="1"/>
</dbReference>
<reference evidence="6 7" key="2">
    <citation type="submission" date="2018-09" db="EMBL/GenBank/DDBJ databases">
        <title>Genome of Sphaerochaeta halotolerans strain 4-11.</title>
        <authorList>
            <person name="Nazina T.N."/>
            <person name="Sokolova D.S."/>
        </authorList>
    </citation>
    <scope>NUCLEOTIDE SEQUENCE [LARGE SCALE GENOMIC DNA]</scope>
    <source>
        <strain evidence="6 7">4-11</strain>
    </source>
</reference>
<keyword evidence="3 6" id="KW-0067">ATP-binding</keyword>
<dbReference type="GO" id="GO:0022857">
    <property type="term" value="F:transmembrane transporter activity"/>
    <property type="evidence" value="ECO:0007669"/>
    <property type="project" value="TreeGrafter"/>
</dbReference>
<evidence type="ECO:0000259" key="5">
    <source>
        <dbReference type="PROSITE" id="PS50893"/>
    </source>
</evidence>
<organism evidence="6 7">
    <name type="scientific">Sphaerochaeta halotolerans</name>
    <dbReference type="NCBI Taxonomy" id="2293840"/>
    <lineage>
        <taxon>Bacteria</taxon>
        <taxon>Pseudomonadati</taxon>
        <taxon>Spirochaetota</taxon>
        <taxon>Spirochaetia</taxon>
        <taxon>Spirochaetales</taxon>
        <taxon>Sphaerochaetaceae</taxon>
        <taxon>Sphaerochaeta</taxon>
    </lineage>
</organism>
<dbReference type="AlphaFoldDB" id="A0A372MHN9"/>
<evidence type="ECO:0000256" key="3">
    <source>
        <dbReference type="ARBA" id="ARBA00022840"/>
    </source>
</evidence>
<dbReference type="InterPro" id="IPR015854">
    <property type="entry name" value="ABC_transpr_LolD-like"/>
</dbReference>
<dbReference type="Proteomes" id="UP000264002">
    <property type="component" value="Unassembled WGS sequence"/>
</dbReference>
<dbReference type="InterPro" id="IPR027417">
    <property type="entry name" value="P-loop_NTPase"/>
</dbReference>
<dbReference type="GO" id="GO:0098796">
    <property type="term" value="C:membrane protein complex"/>
    <property type="evidence" value="ECO:0007669"/>
    <property type="project" value="UniProtKB-ARBA"/>
</dbReference>
<comment type="caution">
    <text evidence="6">The sequence shown here is derived from an EMBL/GenBank/DDBJ whole genome shotgun (WGS) entry which is preliminary data.</text>
</comment>